<accession>H8KP41</accession>
<sequence length="115" mass="13304">MTHLFSRTVMYTLVFIIGVIVNSGCATAQKNYKMSDAEIKMIVISRGSYQYLVRIGETTYFPKNLSEEFKQDGLKVHLTYKVLELKEKVYKPSPTDVPEVDYEVNVIEIKEMKLK</sequence>
<protein>
    <recommendedName>
        <fullName evidence="3">DUF4377 domain-containing protein</fullName>
    </recommendedName>
</protein>
<dbReference type="OrthoDB" id="839757at2"/>
<dbReference type="STRING" id="929556.Solca_0548"/>
<keyword evidence="2" id="KW-1185">Reference proteome</keyword>
<gene>
    <name evidence="1" type="ordered locus">Solca_0548</name>
</gene>
<dbReference type="AlphaFoldDB" id="H8KP41"/>
<proteinExistence type="predicted"/>
<evidence type="ECO:0000313" key="1">
    <source>
        <dbReference type="EMBL" id="AFD05678.1"/>
    </source>
</evidence>
<dbReference type="RefSeq" id="WP_014678906.1">
    <property type="nucleotide sequence ID" value="NC_017770.1"/>
</dbReference>
<evidence type="ECO:0000313" key="2">
    <source>
        <dbReference type="Proteomes" id="UP000007590"/>
    </source>
</evidence>
<dbReference type="EMBL" id="CP003349">
    <property type="protein sequence ID" value="AFD05678.1"/>
    <property type="molecule type" value="Genomic_DNA"/>
</dbReference>
<evidence type="ECO:0008006" key="3">
    <source>
        <dbReference type="Google" id="ProtNLM"/>
    </source>
</evidence>
<name>H8KP41_SOLCM</name>
<reference evidence="1" key="1">
    <citation type="submission" date="2012-02" db="EMBL/GenBank/DDBJ databases">
        <title>The complete genome of Solitalea canadensis DSM 3403.</title>
        <authorList>
            <consortium name="US DOE Joint Genome Institute (JGI-PGF)"/>
            <person name="Lucas S."/>
            <person name="Copeland A."/>
            <person name="Lapidus A."/>
            <person name="Glavina del Rio T."/>
            <person name="Dalin E."/>
            <person name="Tice H."/>
            <person name="Bruce D."/>
            <person name="Goodwin L."/>
            <person name="Pitluck S."/>
            <person name="Peters L."/>
            <person name="Ovchinnikova G."/>
            <person name="Lu M."/>
            <person name="Kyrpides N."/>
            <person name="Mavromatis K."/>
            <person name="Ivanova N."/>
            <person name="Brettin T."/>
            <person name="Detter J.C."/>
            <person name="Han C."/>
            <person name="Larimer F."/>
            <person name="Land M."/>
            <person name="Hauser L."/>
            <person name="Markowitz V."/>
            <person name="Cheng J.-F."/>
            <person name="Hugenholtz P."/>
            <person name="Woyke T."/>
            <person name="Wu D."/>
            <person name="Spring S."/>
            <person name="Schroeder M."/>
            <person name="Kopitz M."/>
            <person name="Brambilla E."/>
            <person name="Klenk H.-P."/>
            <person name="Eisen J.A."/>
        </authorList>
    </citation>
    <scope>NUCLEOTIDE SEQUENCE</scope>
    <source>
        <strain evidence="1">DSM 3403</strain>
    </source>
</reference>
<dbReference type="Proteomes" id="UP000007590">
    <property type="component" value="Chromosome"/>
</dbReference>
<dbReference type="HOGENOM" id="CLU_2107399_0_0_10"/>
<dbReference type="eggNOG" id="ENOG502ZCSB">
    <property type="taxonomic scope" value="Bacteria"/>
</dbReference>
<organism evidence="1 2">
    <name type="scientific">Solitalea canadensis (strain ATCC 29591 / DSM 3403 / JCM 21819 / LMG 8368 / NBRC 15130 / NCIMB 12057 / USAM 9D)</name>
    <name type="common">Flexibacter canadensis</name>
    <dbReference type="NCBI Taxonomy" id="929556"/>
    <lineage>
        <taxon>Bacteria</taxon>
        <taxon>Pseudomonadati</taxon>
        <taxon>Bacteroidota</taxon>
        <taxon>Sphingobacteriia</taxon>
        <taxon>Sphingobacteriales</taxon>
        <taxon>Sphingobacteriaceae</taxon>
        <taxon>Solitalea</taxon>
    </lineage>
</organism>
<dbReference type="KEGG" id="scn:Solca_0548"/>